<name>A0A4P8EC09_9RHOB</name>
<dbReference type="Pfam" id="PF00126">
    <property type="entry name" value="HTH_1"/>
    <property type="match status" value="1"/>
</dbReference>
<dbReference type="Proteomes" id="UP000298631">
    <property type="component" value="Chromosome"/>
</dbReference>
<reference evidence="6 7" key="1">
    <citation type="submission" date="2019-05" db="EMBL/GenBank/DDBJ databases">
        <title>Pseudorhodobacter turbinis sp. nov., isolated from the gut of the Korean turban shell.</title>
        <authorList>
            <person name="Jeong Y.-S."/>
            <person name="Kang W.-R."/>
            <person name="Bae J.-W."/>
        </authorList>
    </citation>
    <scope>NUCLEOTIDE SEQUENCE [LARGE SCALE GENOMIC DNA]</scope>
    <source>
        <strain evidence="6 7">S12M18</strain>
    </source>
</reference>
<organism evidence="6 7">
    <name type="scientific">Pseudorhodobacter turbinis</name>
    <dbReference type="NCBI Taxonomy" id="2500533"/>
    <lineage>
        <taxon>Bacteria</taxon>
        <taxon>Pseudomonadati</taxon>
        <taxon>Pseudomonadota</taxon>
        <taxon>Alphaproteobacteria</taxon>
        <taxon>Rhodobacterales</taxon>
        <taxon>Paracoccaceae</taxon>
        <taxon>Pseudorhodobacter</taxon>
    </lineage>
</organism>
<dbReference type="OrthoDB" id="7260751at2"/>
<dbReference type="InterPro" id="IPR036390">
    <property type="entry name" value="WH_DNA-bd_sf"/>
</dbReference>
<dbReference type="SUPFAM" id="SSF53850">
    <property type="entry name" value="Periplasmic binding protein-like II"/>
    <property type="match status" value="1"/>
</dbReference>
<evidence type="ECO:0000256" key="4">
    <source>
        <dbReference type="ARBA" id="ARBA00023163"/>
    </source>
</evidence>
<evidence type="ECO:0000313" key="6">
    <source>
        <dbReference type="EMBL" id="QCO54371.1"/>
    </source>
</evidence>
<evidence type="ECO:0000256" key="2">
    <source>
        <dbReference type="ARBA" id="ARBA00023015"/>
    </source>
</evidence>
<dbReference type="KEGG" id="pseb:EOK75_00090"/>
<evidence type="ECO:0000256" key="1">
    <source>
        <dbReference type="ARBA" id="ARBA00009437"/>
    </source>
</evidence>
<feature type="domain" description="HTH lysR-type" evidence="5">
    <location>
        <begin position="7"/>
        <end position="64"/>
    </location>
</feature>
<dbReference type="GO" id="GO:0003700">
    <property type="term" value="F:DNA-binding transcription factor activity"/>
    <property type="evidence" value="ECO:0007669"/>
    <property type="project" value="InterPro"/>
</dbReference>
<dbReference type="InterPro" id="IPR000847">
    <property type="entry name" value="LysR_HTH_N"/>
</dbReference>
<dbReference type="RefSeq" id="WP_137192055.1">
    <property type="nucleotide sequence ID" value="NZ_CP039964.1"/>
</dbReference>
<dbReference type="Pfam" id="PF03466">
    <property type="entry name" value="LysR_substrate"/>
    <property type="match status" value="1"/>
</dbReference>
<dbReference type="InterPro" id="IPR036388">
    <property type="entry name" value="WH-like_DNA-bd_sf"/>
</dbReference>
<dbReference type="AlphaFoldDB" id="A0A4P8EC09"/>
<dbReference type="GO" id="GO:0043565">
    <property type="term" value="F:sequence-specific DNA binding"/>
    <property type="evidence" value="ECO:0007669"/>
    <property type="project" value="TreeGrafter"/>
</dbReference>
<gene>
    <name evidence="6" type="ORF">EOK75_00090</name>
</gene>
<sequence>MAERPQIKIRLLEVFDAVLRTGTTRGAAAHLGVSQPAVSQSLRTLEEQLGISLFQRDGRSLIPTPMARRLAASTGPIFDVMGDLTGDVDRIVGMGTAELRIIATASLGHGVALVALREMMREMPTLQASLRVHDNAHVQAAIELGQADLGLMLGTVTPRNLTVLPIARAPLVVLVPRDHALVKRAMIGPADLVTETLIGAGKVIAPLVAGAFARQGVAYRPQIETGYAQTACSMVQEGLGVAVVDVLSAELFANSRCSIRRFYPPTHLPAQTLISASPDEAKRAVIDTYLKAFRAAIEQAPAMAYQHRADMYNI</sequence>
<dbReference type="Gene3D" id="1.10.10.10">
    <property type="entry name" value="Winged helix-like DNA-binding domain superfamily/Winged helix DNA-binding domain"/>
    <property type="match status" value="1"/>
</dbReference>
<evidence type="ECO:0000256" key="3">
    <source>
        <dbReference type="ARBA" id="ARBA00023125"/>
    </source>
</evidence>
<dbReference type="SUPFAM" id="SSF46785">
    <property type="entry name" value="Winged helix' DNA-binding domain"/>
    <property type="match status" value="1"/>
</dbReference>
<dbReference type="EMBL" id="CP039964">
    <property type="protein sequence ID" value="QCO54371.1"/>
    <property type="molecule type" value="Genomic_DNA"/>
</dbReference>
<dbReference type="PRINTS" id="PR00039">
    <property type="entry name" value="HTHLYSR"/>
</dbReference>
<dbReference type="Gene3D" id="3.40.190.290">
    <property type="match status" value="1"/>
</dbReference>
<keyword evidence="2" id="KW-0805">Transcription regulation</keyword>
<dbReference type="GO" id="GO:0010628">
    <property type="term" value="P:positive regulation of gene expression"/>
    <property type="evidence" value="ECO:0007669"/>
    <property type="project" value="TreeGrafter"/>
</dbReference>
<dbReference type="PROSITE" id="PS50931">
    <property type="entry name" value="HTH_LYSR"/>
    <property type="match status" value="1"/>
</dbReference>
<evidence type="ECO:0000259" key="5">
    <source>
        <dbReference type="PROSITE" id="PS50931"/>
    </source>
</evidence>
<keyword evidence="4" id="KW-0804">Transcription</keyword>
<accession>A0A4P8EC09</accession>
<keyword evidence="7" id="KW-1185">Reference proteome</keyword>
<dbReference type="PANTHER" id="PTHR30427">
    <property type="entry name" value="TRANSCRIPTIONAL ACTIVATOR PROTEIN LYSR"/>
    <property type="match status" value="1"/>
</dbReference>
<dbReference type="PANTHER" id="PTHR30427:SF1">
    <property type="entry name" value="TRANSCRIPTIONAL ACTIVATOR PROTEIN LYSR"/>
    <property type="match status" value="1"/>
</dbReference>
<comment type="similarity">
    <text evidence="1">Belongs to the LysR transcriptional regulatory family.</text>
</comment>
<protein>
    <submittedName>
        <fullName evidence="6">LysR family transcriptional regulator</fullName>
    </submittedName>
</protein>
<evidence type="ECO:0000313" key="7">
    <source>
        <dbReference type="Proteomes" id="UP000298631"/>
    </source>
</evidence>
<dbReference type="InterPro" id="IPR005119">
    <property type="entry name" value="LysR_subst-bd"/>
</dbReference>
<proteinExistence type="inferred from homology"/>
<keyword evidence="3" id="KW-0238">DNA-binding</keyword>